<dbReference type="PANTHER" id="PTHR11358:SF26">
    <property type="entry name" value="GUANIDINO ACID HYDROLASE, MITOCHONDRIAL"/>
    <property type="match status" value="1"/>
</dbReference>
<sequence length="317" mass="32897">MSGNTALGTMFGAAPVDTFLGLPRIRDLARTTAQMVLIGADGCTPYPSVGFYCAGGPAAIRAAGAAYAANLSHMNFDLGGPVFPSGVSAVDAGDLPQDDSDAPGNRARIFGAVGQILDRGAVPILIGGDDSLPIPMLEAYAARRRSFTILQIDAHIDWRDEVGGERLGLSSTMRRASEMAHVDRIIQVGQRGIGSARMQDVADAEAWGVHFVPAGEVARSGLGRAIDLVPPEAEVIICLDLDALDPAVMPAVIGRTAGGLGYWHVLELIAGVAEKARIAGFDMVEFMPARDVDGQGAAVAAQLLAAVMGIIARQGGR</sequence>
<accession>A0A3S8UB07</accession>
<dbReference type="PANTHER" id="PTHR11358">
    <property type="entry name" value="ARGINASE/AGMATINASE"/>
    <property type="match status" value="1"/>
</dbReference>
<comment type="similarity">
    <text evidence="3">Belongs to the arginase family.</text>
</comment>
<evidence type="ECO:0000256" key="2">
    <source>
        <dbReference type="ARBA" id="ARBA00022801"/>
    </source>
</evidence>
<name>A0A3S8UB07_9RHOB</name>
<evidence type="ECO:0000313" key="5">
    <source>
        <dbReference type="Proteomes" id="UP000282002"/>
    </source>
</evidence>
<dbReference type="GO" id="GO:0033389">
    <property type="term" value="P:putrescine biosynthetic process from arginine, via agmatine"/>
    <property type="evidence" value="ECO:0007669"/>
    <property type="project" value="TreeGrafter"/>
</dbReference>
<dbReference type="PROSITE" id="PS51409">
    <property type="entry name" value="ARGINASE_2"/>
    <property type="match status" value="1"/>
</dbReference>
<protein>
    <submittedName>
        <fullName evidence="4">Arginase</fullName>
    </submittedName>
</protein>
<dbReference type="Pfam" id="PF00491">
    <property type="entry name" value="Arginase"/>
    <property type="match status" value="1"/>
</dbReference>
<dbReference type="OrthoDB" id="9788689at2"/>
<keyword evidence="5" id="KW-1185">Reference proteome</keyword>
<evidence type="ECO:0000313" key="4">
    <source>
        <dbReference type="EMBL" id="AZL60807.1"/>
    </source>
</evidence>
<dbReference type="Proteomes" id="UP000282002">
    <property type="component" value="Chromosome"/>
</dbReference>
<dbReference type="GO" id="GO:0046872">
    <property type="term" value="F:metal ion binding"/>
    <property type="evidence" value="ECO:0007669"/>
    <property type="project" value="UniProtKB-KW"/>
</dbReference>
<dbReference type="EMBL" id="CP034328">
    <property type="protein sequence ID" value="AZL60807.1"/>
    <property type="molecule type" value="Genomic_DNA"/>
</dbReference>
<dbReference type="PIRSF" id="PIRSF036979">
    <property type="entry name" value="Arginase"/>
    <property type="match status" value="1"/>
</dbReference>
<organism evidence="4 5">
    <name type="scientific">Tabrizicola piscis</name>
    <dbReference type="NCBI Taxonomy" id="2494374"/>
    <lineage>
        <taxon>Bacteria</taxon>
        <taxon>Pseudomonadati</taxon>
        <taxon>Pseudomonadota</taxon>
        <taxon>Alphaproteobacteria</taxon>
        <taxon>Rhodobacterales</taxon>
        <taxon>Paracoccaceae</taxon>
        <taxon>Tabrizicola</taxon>
    </lineage>
</organism>
<dbReference type="SUPFAM" id="SSF52768">
    <property type="entry name" value="Arginase/deacetylase"/>
    <property type="match status" value="1"/>
</dbReference>
<dbReference type="KEGG" id="taw:EI545_19460"/>
<dbReference type="InterPro" id="IPR023696">
    <property type="entry name" value="Ureohydrolase_dom_sf"/>
</dbReference>
<evidence type="ECO:0000256" key="1">
    <source>
        <dbReference type="ARBA" id="ARBA00022723"/>
    </source>
</evidence>
<dbReference type="AlphaFoldDB" id="A0A3S8UB07"/>
<dbReference type="Gene3D" id="3.40.800.10">
    <property type="entry name" value="Ureohydrolase domain"/>
    <property type="match status" value="1"/>
</dbReference>
<dbReference type="RefSeq" id="WP_125327018.1">
    <property type="nucleotide sequence ID" value="NZ_CP034328.1"/>
</dbReference>
<proteinExistence type="inferred from homology"/>
<keyword evidence="1" id="KW-0479">Metal-binding</keyword>
<dbReference type="GO" id="GO:0008783">
    <property type="term" value="F:agmatinase activity"/>
    <property type="evidence" value="ECO:0007669"/>
    <property type="project" value="TreeGrafter"/>
</dbReference>
<gene>
    <name evidence="4" type="ORF">EI545_19460</name>
</gene>
<reference evidence="4 5" key="1">
    <citation type="submission" date="2018-12" db="EMBL/GenBank/DDBJ databases">
        <title>Complete genome sequencing of Tabrizicola sp. K13M18.</title>
        <authorList>
            <person name="Bae J.-W."/>
        </authorList>
    </citation>
    <scope>NUCLEOTIDE SEQUENCE [LARGE SCALE GENOMIC DNA]</scope>
    <source>
        <strain evidence="4 5">K13M18</strain>
    </source>
</reference>
<dbReference type="InterPro" id="IPR006035">
    <property type="entry name" value="Ureohydrolase"/>
</dbReference>
<evidence type="ECO:0000256" key="3">
    <source>
        <dbReference type="PROSITE-ProRule" id="PRU00742"/>
    </source>
</evidence>
<keyword evidence="2" id="KW-0378">Hydrolase</keyword>